<protein>
    <submittedName>
        <fullName evidence="2">DNA invertase Pin-like site-specific DNA recombinase</fullName>
    </submittedName>
</protein>
<evidence type="ECO:0000313" key="2">
    <source>
        <dbReference type="EMBL" id="MBB5287079.1"/>
    </source>
</evidence>
<evidence type="ECO:0000259" key="1">
    <source>
        <dbReference type="PROSITE" id="PS51736"/>
    </source>
</evidence>
<dbReference type="EMBL" id="JACHGF010000013">
    <property type="protein sequence ID" value="MBB5287079.1"/>
    <property type="molecule type" value="Genomic_DNA"/>
</dbReference>
<reference evidence="2 3" key="1">
    <citation type="submission" date="2020-08" db="EMBL/GenBank/DDBJ databases">
        <title>Genomic Encyclopedia of Type Strains, Phase IV (KMG-IV): sequencing the most valuable type-strain genomes for metagenomic binning, comparative biology and taxonomic classification.</title>
        <authorList>
            <person name="Goeker M."/>
        </authorList>
    </citation>
    <scope>NUCLEOTIDE SEQUENCE [LARGE SCALE GENOMIC DNA]</scope>
    <source>
        <strain evidence="2 3">DSM 105074</strain>
    </source>
</reference>
<feature type="domain" description="Resolvase/invertase-type recombinase catalytic" evidence="1">
    <location>
        <begin position="1"/>
        <end position="124"/>
    </location>
</feature>
<sequence>MDALAKAGCNIIFQEKASGVKTYRPDLEKMLSQLWKGDMLCIYKLDGSGRTATRQALKNLLELVAGFESRGVGLKSLTDSIDTTTPQGRLVLNIFGSPASSIAQQRDLIRERIKAGLEVVRGRKDGRKRGLSSEAQKKAMLAEVYYKDGKLGVDKIVKSVGVSKMTFDKHLHLR</sequence>
<proteinExistence type="predicted"/>
<dbReference type="Gene3D" id="3.40.50.1390">
    <property type="entry name" value="Resolvase, N-terminal catalytic domain"/>
    <property type="match status" value="1"/>
</dbReference>
<dbReference type="AlphaFoldDB" id="A0A840U5I1"/>
<dbReference type="InterPro" id="IPR006119">
    <property type="entry name" value="Resolv_N"/>
</dbReference>
<keyword evidence="3" id="KW-1185">Reference proteome</keyword>
<dbReference type="SMART" id="SM00857">
    <property type="entry name" value="Resolvase"/>
    <property type="match status" value="1"/>
</dbReference>
<dbReference type="PROSITE" id="PS51736">
    <property type="entry name" value="RECOMBINASES_3"/>
    <property type="match status" value="1"/>
</dbReference>
<dbReference type="Pfam" id="PF00239">
    <property type="entry name" value="Resolvase"/>
    <property type="match status" value="1"/>
</dbReference>
<dbReference type="GO" id="GO:0003677">
    <property type="term" value="F:DNA binding"/>
    <property type="evidence" value="ECO:0007669"/>
    <property type="project" value="InterPro"/>
</dbReference>
<evidence type="ECO:0000313" key="3">
    <source>
        <dbReference type="Proteomes" id="UP000557307"/>
    </source>
</evidence>
<dbReference type="Proteomes" id="UP000557307">
    <property type="component" value="Unassembled WGS sequence"/>
</dbReference>
<dbReference type="GO" id="GO:0000150">
    <property type="term" value="F:DNA strand exchange activity"/>
    <property type="evidence" value="ECO:0007669"/>
    <property type="project" value="InterPro"/>
</dbReference>
<name>A0A840U5I1_9BACT</name>
<dbReference type="InterPro" id="IPR036162">
    <property type="entry name" value="Resolvase-like_N_sf"/>
</dbReference>
<comment type="caution">
    <text evidence="2">The sequence shown here is derived from an EMBL/GenBank/DDBJ whole genome shotgun (WGS) entry which is preliminary data.</text>
</comment>
<dbReference type="CDD" id="cd03768">
    <property type="entry name" value="SR_ResInv"/>
    <property type="match status" value="1"/>
</dbReference>
<gene>
    <name evidence="2" type="ORF">HNQ92_005241</name>
</gene>
<organism evidence="2 3">
    <name type="scientific">Rhabdobacter roseus</name>
    <dbReference type="NCBI Taxonomy" id="1655419"/>
    <lineage>
        <taxon>Bacteria</taxon>
        <taxon>Pseudomonadati</taxon>
        <taxon>Bacteroidota</taxon>
        <taxon>Cytophagia</taxon>
        <taxon>Cytophagales</taxon>
        <taxon>Cytophagaceae</taxon>
        <taxon>Rhabdobacter</taxon>
    </lineage>
</organism>
<dbReference type="SUPFAM" id="SSF53041">
    <property type="entry name" value="Resolvase-like"/>
    <property type="match status" value="1"/>
</dbReference>
<accession>A0A840U5I1</accession>